<keyword evidence="2" id="KW-0813">Transport</keyword>
<evidence type="ECO:0000256" key="4">
    <source>
        <dbReference type="ARBA" id="ARBA00022692"/>
    </source>
</evidence>
<dbReference type="CDD" id="cd06579">
    <property type="entry name" value="TM_PBP1_transp_AraH_like"/>
    <property type="match status" value="1"/>
</dbReference>
<dbReference type="AlphaFoldDB" id="A0A413FEA9"/>
<dbReference type="SMART" id="SM00382">
    <property type="entry name" value="AAA"/>
    <property type="match status" value="2"/>
</dbReference>
<dbReference type="PANTHER" id="PTHR43790">
    <property type="entry name" value="CARBOHYDRATE TRANSPORT ATP-BINDING PROTEIN MG119-RELATED"/>
    <property type="match status" value="1"/>
</dbReference>
<keyword evidence="8 10" id="KW-1133">Transmembrane helix</keyword>
<keyword evidence="7 12" id="KW-0067">ATP-binding</keyword>
<feature type="transmembrane region" description="Helical" evidence="10">
    <location>
        <begin position="744"/>
        <end position="761"/>
    </location>
</feature>
<keyword evidence="4 10" id="KW-0812">Transmembrane</keyword>
<feature type="transmembrane region" description="Helical" evidence="10">
    <location>
        <begin position="718"/>
        <end position="738"/>
    </location>
</feature>
<reference evidence="12 13" key="1">
    <citation type="submission" date="2018-08" db="EMBL/GenBank/DDBJ databases">
        <title>A genome reference for cultivated species of the human gut microbiota.</title>
        <authorList>
            <person name="Zou Y."/>
            <person name="Xue W."/>
            <person name="Luo G."/>
        </authorList>
    </citation>
    <scope>NUCLEOTIDE SEQUENCE [LARGE SCALE GENOMIC DNA]</scope>
    <source>
        <strain evidence="12 13">AF04-15</strain>
    </source>
</reference>
<feature type="transmembrane region" description="Helical" evidence="10">
    <location>
        <begin position="628"/>
        <end position="646"/>
    </location>
</feature>
<evidence type="ECO:0000256" key="3">
    <source>
        <dbReference type="ARBA" id="ARBA00022475"/>
    </source>
</evidence>
<accession>A0A413FEA9</accession>
<dbReference type="InterPro" id="IPR027417">
    <property type="entry name" value="P-loop_NTPase"/>
</dbReference>
<feature type="transmembrane region" description="Helical" evidence="10">
    <location>
        <begin position="773"/>
        <end position="792"/>
    </location>
</feature>
<dbReference type="Proteomes" id="UP000283880">
    <property type="component" value="Unassembled WGS sequence"/>
</dbReference>
<dbReference type="GO" id="GO:0016887">
    <property type="term" value="F:ATP hydrolysis activity"/>
    <property type="evidence" value="ECO:0007669"/>
    <property type="project" value="InterPro"/>
</dbReference>
<dbReference type="InterPro" id="IPR001851">
    <property type="entry name" value="ABC_transp_permease"/>
</dbReference>
<dbReference type="GO" id="GO:0022857">
    <property type="term" value="F:transmembrane transporter activity"/>
    <property type="evidence" value="ECO:0007669"/>
    <property type="project" value="InterPro"/>
</dbReference>
<keyword evidence="6" id="KW-0547">Nucleotide-binding</keyword>
<feature type="transmembrane region" description="Helical" evidence="10">
    <location>
        <begin position="666"/>
        <end position="687"/>
    </location>
</feature>
<evidence type="ECO:0000256" key="5">
    <source>
        <dbReference type="ARBA" id="ARBA00022737"/>
    </source>
</evidence>
<dbReference type="GO" id="GO:0005886">
    <property type="term" value="C:plasma membrane"/>
    <property type="evidence" value="ECO:0007669"/>
    <property type="project" value="UniProtKB-SubCell"/>
</dbReference>
<feature type="transmembrane region" description="Helical" evidence="10">
    <location>
        <begin position="524"/>
        <end position="541"/>
    </location>
</feature>
<feature type="domain" description="ABC transporter" evidence="11">
    <location>
        <begin position="271"/>
        <end position="502"/>
    </location>
</feature>
<sequence>MRGCEDVKHKENQTPYMELQGIDRFFGITKALQKVDLQIYSGEVIGLVGPNGAGKSTMMKILTGVLPPTAGTILLEGSAREKYTTRDSKEAGIACAYQDLSLCTNLSVYENFAMLNVEHTLVGKPGWRARAQAEAKELLERYFPGNNIDVQKAVEKLSLAERQIVEICKTLMTDHLKVLILDEPTSALSTDKAGQLHQVVKELSDKGVAVIYISHKLDEIKLVSDRILLLRNGQNAGACDPDEITTQELIGMMGGEMTRRERGEAAAGEGADGKRLVDVKNLTGGQLQDITMHVGRGEIVGISGLVGSGQTELLNAIFSARRHQGSRTKNGVLIDGTVSYVSGDRAKEGVFQLWDIFDNILIANLDQVKSGVLLDQKKSEGLAQHWYDKLKFRAEGIHSPIMSLSGGNQQKALIARGIASGADVIILNDPTAGVDIETKQEIYNLLEEAKNEGRGIILYSTEDSEIEICDRAYIMHEGAITEELVGENITVPNIVKASFEDVAKKQVKEEVKRGKLAAIGSSRILLPVLTMVFMILANAYMNPNILSYFGVRTLIGSAVPLVFAALGQMFIVVSGDIDMGNGYSIGLVNVLVAVILTANPLMGVISLLLFITAYVLMGALIHVRNIPAIVVTLGAQFIWLGIALVLCPTPGGSCPDWLIGFYKYKMPLVPMPVLIAVTAAAVSWYILYRSKYGMILRGIGNNPTAIERSGWSYLTAKMTNYGLSAVMVILSGMTFTAVCLGADANSAASYCMLSIATVILGGCEMSGGVVEPVGVVVGGIAMSFITALLTSMKVDSNFQTAVTGIILILVLAIKLITHKKEAAGK</sequence>
<dbReference type="PROSITE" id="PS00211">
    <property type="entry name" value="ABC_TRANSPORTER_1"/>
    <property type="match status" value="1"/>
</dbReference>
<feature type="domain" description="ABC transporter" evidence="11">
    <location>
        <begin position="17"/>
        <end position="257"/>
    </location>
</feature>
<dbReference type="EMBL" id="QSBM01000010">
    <property type="protein sequence ID" value="RGX28764.1"/>
    <property type="molecule type" value="Genomic_DNA"/>
</dbReference>
<dbReference type="InterPro" id="IPR050107">
    <property type="entry name" value="ABC_carbohydrate_import_ATPase"/>
</dbReference>
<evidence type="ECO:0000256" key="10">
    <source>
        <dbReference type="SAM" id="Phobius"/>
    </source>
</evidence>
<dbReference type="Pfam" id="PF02653">
    <property type="entry name" value="BPD_transp_2"/>
    <property type="match status" value="1"/>
</dbReference>
<gene>
    <name evidence="12" type="ORF">DWV29_14220</name>
</gene>
<evidence type="ECO:0000256" key="9">
    <source>
        <dbReference type="ARBA" id="ARBA00023136"/>
    </source>
</evidence>
<dbReference type="PANTHER" id="PTHR43790:SF9">
    <property type="entry name" value="GALACTOFURANOSE TRANSPORTER ATP-BINDING PROTEIN YTFR"/>
    <property type="match status" value="1"/>
</dbReference>
<dbReference type="SUPFAM" id="SSF52540">
    <property type="entry name" value="P-loop containing nucleoside triphosphate hydrolases"/>
    <property type="match status" value="2"/>
</dbReference>
<keyword evidence="5" id="KW-0677">Repeat</keyword>
<feature type="transmembrane region" description="Helical" evidence="10">
    <location>
        <begin position="798"/>
        <end position="817"/>
    </location>
</feature>
<dbReference type="OrthoDB" id="9805029at2"/>
<evidence type="ECO:0000313" key="13">
    <source>
        <dbReference type="Proteomes" id="UP000283880"/>
    </source>
</evidence>
<dbReference type="GO" id="GO:0005524">
    <property type="term" value="F:ATP binding"/>
    <property type="evidence" value="ECO:0007669"/>
    <property type="project" value="UniProtKB-KW"/>
</dbReference>
<evidence type="ECO:0000256" key="2">
    <source>
        <dbReference type="ARBA" id="ARBA00022448"/>
    </source>
</evidence>
<dbReference type="InterPro" id="IPR017871">
    <property type="entry name" value="ABC_transporter-like_CS"/>
</dbReference>
<dbReference type="Pfam" id="PF00005">
    <property type="entry name" value="ABC_tran"/>
    <property type="match status" value="2"/>
</dbReference>
<organism evidence="12 13">
    <name type="scientific">Enterocloster asparagiformis</name>
    <dbReference type="NCBI Taxonomy" id="333367"/>
    <lineage>
        <taxon>Bacteria</taxon>
        <taxon>Bacillati</taxon>
        <taxon>Bacillota</taxon>
        <taxon>Clostridia</taxon>
        <taxon>Lachnospirales</taxon>
        <taxon>Lachnospiraceae</taxon>
        <taxon>Enterocloster</taxon>
    </lineage>
</organism>
<evidence type="ECO:0000256" key="6">
    <source>
        <dbReference type="ARBA" id="ARBA00022741"/>
    </source>
</evidence>
<dbReference type="CDD" id="cd03215">
    <property type="entry name" value="ABC_Carb_Monos_II"/>
    <property type="match status" value="1"/>
</dbReference>
<evidence type="ECO:0000256" key="8">
    <source>
        <dbReference type="ARBA" id="ARBA00022989"/>
    </source>
</evidence>
<keyword evidence="3" id="KW-1003">Cell membrane</keyword>
<comment type="subcellular location">
    <subcellularLocation>
        <location evidence="1">Cell membrane</location>
        <topology evidence="1">Multi-pass membrane protein</topology>
    </subcellularLocation>
</comment>
<comment type="caution">
    <text evidence="12">The sequence shown here is derived from an EMBL/GenBank/DDBJ whole genome shotgun (WGS) entry which is preliminary data.</text>
</comment>
<evidence type="ECO:0000313" key="12">
    <source>
        <dbReference type="EMBL" id="RGX28764.1"/>
    </source>
</evidence>
<keyword evidence="9 10" id="KW-0472">Membrane</keyword>
<dbReference type="InterPro" id="IPR003593">
    <property type="entry name" value="AAA+_ATPase"/>
</dbReference>
<dbReference type="InterPro" id="IPR003439">
    <property type="entry name" value="ABC_transporter-like_ATP-bd"/>
</dbReference>
<feature type="transmembrane region" description="Helical" evidence="10">
    <location>
        <begin position="553"/>
        <end position="573"/>
    </location>
</feature>
<protein>
    <submittedName>
        <fullName evidence="12">ATP-binding cassette domain-containing protein</fullName>
    </submittedName>
</protein>
<proteinExistence type="predicted"/>
<dbReference type="Gene3D" id="3.40.50.300">
    <property type="entry name" value="P-loop containing nucleotide triphosphate hydrolases"/>
    <property type="match status" value="2"/>
</dbReference>
<evidence type="ECO:0000256" key="7">
    <source>
        <dbReference type="ARBA" id="ARBA00022840"/>
    </source>
</evidence>
<dbReference type="PROSITE" id="PS50893">
    <property type="entry name" value="ABC_TRANSPORTER_2"/>
    <property type="match status" value="2"/>
</dbReference>
<evidence type="ECO:0000259" key="11">
    <source>
        <dbReference type="PROSITE" id="PS50893"/>
    </source>
</evidence>
<feature type="transmembrane region" description="Helical" evidence="10">
    <location>
        <begin position="585"/>
        <end position="616"/>
    </location>
</feature>
<evidence type="ECO:0000256" key="1">
    <source>
        <dbReference type="ARBA" id="ARBA00004651"/>
    </source>
</evidence>
<name>A0A413FEA9_9FIRM</name>
<dbReference type="CDD" id="cd03216">
    <property type="entry name" value="ABC_Carb_Monos_I"/>
    <property type="match status" value="1"/>
</dbReference>